<evidence type="ECO:0000256" key="10">
    <source>
        <dbReference type="ARBA" id="ARBA00023212"/>
    </source>
</evidence>
<dbReference type="GO" id="GO:0015629">
    <property type="term" value="C:actin cytoskeleton"/>
    <property type="evidence" value="ECO:0007669"/>
    <property type="project" value="TreeGrafter"/>
</dbReference>
<dbReference type="GO" id="GO:0007015">
    <property type="term" value="P:actin filament organization"/>
    <property type="evidence" value="ECO:0007669"/>
    <property type="project" value="TreeGrafter"/>
</dbReference>
<feature type="coiled-coil region" evidence="12">
    <location>
        <begin position="893"/>
        <end position="944"/>
    </location>
</feature>
<feature type="compositionally biased region" description="Basic and acidic residues" evidence="13">
    <location>
        <begin position="298"/>
        <end position="307"/>
    </location>
</feature>
<dbReference type="GO" id="GO:0005737">
    <property type="term" value="C:cytoplasm"/>
    <property type="evidence" value="ECO:0007669"/>
    <property type="project" value="TreeGrafter"/>
</dbReference>
<reference evidence="15" key="1">
    <citation type="submission" date="2015-11" db="EMBL/GenBank/DDBJ databases">
        <title>De novo transcriptome assembly of four potential Pierce s Disease insect vectors from Arizona vineyards.</title>
        <authorList>
            <person name="Tassone E.E."/>
        </authorList>
    </citation>
    <scope>NUCLEOTIDE SEQUENCE</scope>
</reference>
<keyword evidence="8 12" id="KW-0175">Coiled coil</keyword>
<evidence type="ECO:0000256" key="6">
    <source>
        <dbReference type="ARBA" id="ARBA00022902"/>
    </source>
</evidence>
<evidence type="ECO:0000256" key="4">
    <source>
        <dbReference type="ARBA" id="ARBA00022553"/>
    </source>
</evidence>
<dbReference type="SMART" id="SM00228">
    <property type="entry name" value="PDZ"/>
    <property type="match status" value="1"/>
</dbReference>
<feature type="region of interest" description="Disordered" evidence="13">
    <location>
        <begin position="837"/>
        <end position="863"/>
    </location>
</feature>
<accession>A0A1B6H3H5</accession>
<feature type="compositionally biased region" description="Polar residues" evidence="13">
    <location>
        <begin position="200"/>
        <end position="212"/>
    </location>
</feature>
<evidence type="ECO:0000256" key="9">
    <source>
        <dbReference type="ARBA" id="ARBA00023203"/>
    </source>
</evidence>
<evidence type="ECO:0000256" key="13">
    <source>
        <dbReference type="SAM" id="MobiDB-lite"/>
    </source>
</evidence>
<evidence type="ECO:0000256" key="11">
    <source>
        <dbReference type="ARBA" id="ARBA00034103"/>
    </source>
</evidence>
<feature type="region of interest" description="Disordered" evidence="13">
    <location>
        <begin position="496"/>
        <end position="522"/>
    </location>
</feature>
<evidence type="ECO:0000256" key="5">
    <source>
        <dbReference type="ARBA" id="ARBA00022782"/>
    </source>
</evidence>
<keyword evidence="7" id="KW-0770">Synapse</keyword>
<keyword evidence="9" id="KW-0009">Actin-binding</keyword>
<dbReference type="EMBL" id="GECZ01000589">
    <property type="protein sequence ID" value="JAS69180.1"/>
    <property type="molecule type" value="Transcribed_RNA"/>
</dbReference>
<dbReference type="SUPFAM" id="SSF50156">
    <property type="entry name" value="PDZ domain-like"/>
    <property type="match status" value="1"/>
</dbReference>
<feature type="compositionally biased region" description="Acidic residues" evidence="13">
    <location>
        <begin position="308"/>
        <end position="319"/>
    </location>
</feature>
<dbReference type="PROSITE" id="PS50106">
    <property type="entry name" value="PDZ"/>
    <property type="match status" value="1"/>
</dbReference>
<feature type="non-terminal residue" evidence="15">
    <location>
        <position position="1"/>
    </location>
</feature>
<evidence type="ECO:0000256" key="7">
    <source>
        <dbReference type="ARBA" id="ARBA00023018"/>
    </source>
</evidence>
<sequence length="1212" mass="133153">GESPKTAEGVTVVRTESHVARFNNARALFEKLGVTGSGDEPKAKSKVTDLRSRSSSTTSSVGGDSPHRTPRDPSPATPALIANQVVRTTTNGLVKTNGTHENSSNTFVKPSTVRNKDTSVAQAKVVGVKSVDSAGAMGKGARTIANGVSVGEKPAKPEKPERRLNSRELIEKQKNWTSHFSKTRTSSRYNSDPNKPAEPTTVSVNKSASFNLPRTARSPPPPHPSTPPPPPPTANSSLRAETPVSSPSPTPPDVSPLPATTPPPLSGGTPVDTPPSAVSPAVAPPPVDFPIVASPGRGAEEKRPREEESGEGEAEEDGESHDLKRHKVTASVTLLLEAERHHTTGQYTTPPVPAVSPSIAPPVPSYKFSSEGTEGVYHFQPATVLPTALDELDQQLSSPNENEEEVLLKKLDELTLTKPIKFNLHDTNSNSVTNNMCSSSVSEEDSGFLSSETAITKETDGLTDSVAGLSDSCAGLLDSRERLLEGGLHDVQDVQYADEDSSEEEDQNKAKQPEPNPVIETMTPDEADNLLSSRILAKRSRSHEALLSDEEAQEVVRLLSPEKDKDEPEWLQDVLSASLDNRLVSEVRQEDSLLAVSTATMEDSSQFGSQSDLLSVNSLDDLDSKGEEEEEEEEDPYQGFVPEPNREVYEEKGIHYYEDGHFWMEMPGLQESESEEDANIPVKANTKVTFSQGPIKVYSTFSMSEYDRRNEDVDPVAASAEYELEKRVEKLEMLHVELLKGPEGLGLSIIGMGVGADAGLEKLGIFVKTITENGAAARDGRIQVNDQIIEVDGKSLVGVTQAYAASVLRNTCGQVKFVIGRERDPHNSEVAQLIRQSLQADKEREEHRRQLERSRNQFLDEENNQLSTEDVRPAEDIGIEGLKQLLQESQLRVVLADADVAALKARVEELEEAGSGREEMAEKLRQASARVRDVERSLAASRKDVSTYQDMLEQSQGQYIILEKKYYRAKRLLREFLQRETDLLHREEFYMQLLQEKDTEYNALVKALKDREFPPDIESDFSEISLNIPLNPSSCPSSDSEFLMSEDTDKNYGSFLEKINPSQCSRVNHKTFSCDRNKSVCRNIFKTKVGKTSLEGDDEDFKVEFVAFNKMQSGSGDFEPGVCDVEMSGTKEFPPSSDLALGDGLVHCLTKKFDSKASKNVLVTDLKMKSNQIEVTSKVCHSSKFNSRPYTPVKCNAKPWPRSPFTISSNET</sequence>
<feature type="compositionally biased region" description="Acidic residues" evidence="13">
    <location>
        <begin position="496"/>
        <end position="506"/>
    </location>
</feature>
<evidence type="ECO:0000256" key="2">
    <source>
        <dbReference type="ARBA" id="ARBA00022473"/>
    </source>
</evidence>
<dbReference type="CDD" id="cd06790">
    <property type="entry name" value="PDZ_neurabin-like"/>
    <property type="match status" value="1"/>
</dbReference>
<keyword evidence="2" id="KW-0217">Developmental protein</keyword>
<dbReference type="FunFam" id="2.30.42.10:FF:000010">
    <property type="entry name" value="Neurabin-1 isoform 1"/>
    <property type="match status" value="1"/>
</dbReference>
<dbReference type="GO" id="GO:0019722">
    <property type="term" value="P:calcium-mediated signaling"/>
    <property type="evidence" value="ECO:0007669"/>
    <property type="project" value="TreeGrafter"/>
</dbReference>
<dbReference type="AlphaFoldDB" id="A0A1B6H3H5"/>
<evidence type="ECO:0000256" key="12">
    <source>
        <dbReference type="SAM" id="Coils"/>
    </source>
</evidence>
<evidence type="ECO:0000259" key="14">
    <source>
        <dbReference type="PROSITE" id="PS50106"/>
    </source>
</evidence>
<feature type="domain" description="PDZ" evidence="14">
    <location>
        <begin position="735"/>
        <end position="823"/>
    </location>
</feature>
<dbReference type="Pfam" id="PF00595">
    <property type="entry name" value="PDZ"/>
    <property type="match status" value="1"/>
</dbReference>
<keyword evidence="3" id="KW-0963">Cytoplasm</keyword>
<dbReference type="GO" id="GO:0030425">
    <property type="term" value="C:dendrite"/>
    <property type="evidence" value="ECO:0007669"/>
    <property type="project" value="TreeGrafter"/>
</dbReference>
<dbReference type="Gene3D" id="2.30.42.10">
    <property type="match status" value="1"/>
</dbReference>
<evidence type="ECO:0000256" key="3">
    <source>
        <dbReference type="ARBA" id="ARBA00022490"/>
    </source>
</evidence>
<keyword evidence="5" id="KW-0221">Differentiation</keyword>
<keyword evidence="4" id="KW-0597">Phosphoprotein</keyword>
<feature type="compositionally biased region" description="Pro residues" evidence="13">
    <location>
        <begin position="218"/>
        <end position="233"/>
    </location>
</feature>
<feature type="compositionally biased region" description="Basic and acidic residues" evidence="13">
    <location>
        <begin position="153"/>
        <end position="174"/>
    </location>
</feature>
<keyword evidence="6" id="KW-0524">Neurogenesis</keyword>
<evidence type="ECO:0000256" key="8">
    <source>
        <dbReference type="ARBA" id="ARBA00023054"/>
    </source>
</evidence>
<protein>
    <recommendedName>
        <fullName evidence="14">PDZ domain-containing protein</fullName>
    </recommendedName>
</protein>
<feature type="compositionally biased region" description="Acidic residues" evidence="13">
    <location>
        <begin position="626"/>
        <end position="636"/>
    </location>
</feature>
<dbReference type="GO" id="GO:0014069">
    <property type="term" value="C:postsynaptic density"/>
    <property type="evidence" value="ECO:0007669"/>
    <property type="project" value="TreeGrafter"/>
</dbReference>
<keyword evidence="10" id="KW-0206">Cytoskeleton</keyword>
<evidence type="ECO:0000256" key="1">
    <source>
        <dbReference type="ARBA" id="ARBA00004245"/>
    </source>
</evidence>
<dbReference type="GO" id="GO:0031175">
    <property type="term" value="P:neuron projection development"/>
    <property type="evidence" value="ECO:0007669"/>
    <property type="project" value="TreeGrafter"/>
</dbReference>
<gene>
    <name evidence="15" type="ORF">g.19725</name>
</gene>
<comment type="subcellular location">
    <subcellularLocation>
        <location evidence="1">Cytoplasm</location>
        <location evidence="1">Cytoskeleton</location>
    </subcellularLocation>
    <subcellularLocation>
        <location evidence="11">Synapse</location>
    </subcellularLocation>
</comment>
<dbReference type="InterPro" id="IPR043446">
    <property type="entry name" value="Neurabin-like"/>
</dbReference>
<dbReference type="GO" id="GO:0051015">
    <property type="term" value="F:actin filament binding"/>
    <property type="evidence" value="ECO:0007669"/>
    <property type="project" value="TreeGrafter"/>
</dbReference>
<feature type="region of interest" description="Disordered" evidence="13">
    <location>
        <begin position="601"/>
        <end position="645"/>
    </location>
</feature>
<feature type="compositionally biased region" description="Polar residues" evidence="13">
    <location>
        <begin position="601"/>
        <end position="610"/>
    </location>
</feature>
<dbReference type="InterPro" id="IPR040645">
    <property type="entry name" value="Neurabin-1/2_PDZ"/>
</dbReference>
<organism evidence="15">
    <name type="scientific">Cuerna arida</name>
    <dbReference type="NCBI Taxonomy" id="1464854"/>
    <lineage>
        <taxon>Eukaryota</taxon>
        <taxon>Metazoa</taxon>
        <taxon>Ecdysozoa</taxon>
        <taxon>Arthropoda</taxon>
        <taxon>Hexapoda</taxon>
        <taxon>Insecta</taxon>
        <taxon>Pterygota</taxon>
        <taxon>Neoptera</taxon>
        <taxon>Paraneoptera</taxon>
        <taxon>Hemiptera</taxon>
        <taxon>Auchenorrhyncha</taxon>
        <taxon>Membracoidea</taxon>
        <taxon>Cicadellidae</taxon>
        <taxon>Cicadellinae</taxon>
        <taxon>Proconiini</taxon>
        <taxon>Cuerna</taxon>
    </lineage>
</organism>
<dbReference type="InterPro" id="IPR001478">
    <property type="entry name" value="PDZ"/>
</dbReference>
<name>A0A1B6H3H5_9HEMI</name>
<proteinExistence type="predicted"/>
<dbReference type="Pfam" id="PF17817">
    <property type="entry name" value="PDZ_5"/>
    <property type="match status" value="1"/>
</dbReference>
<feature type="region of interest" description="Disordered" evidence="13">
    <location>
        <begin position="31"/>
        <end position="79"/>
    </location>
</feature>
<feature type="compositionally biased region" description="Basic and acidic residues" evidence="13">
    <location>
        <begin position="39"/>
        <end position="52"/>
    </location>
</feature>
<dbReference type="InterPro" id="IPR036034">
    <property type="entry name" value="PDZ_sf"/>
</dbReference>
<feature type="compositionally biased region" description="Low complexity" evidence="13">
    <location>
        <begin position="266"/>
        <end position="281"/>
    </location>
</feature>
<feature type="region of interest" description="Disordered" evidence="13">
    <location>
        <begin position="145"/>
        <end position="326"/>
    </location>
</feature>
<dbReference type="PANTHER" id="PTHR16154:SF6">
    <property type="entry name" value="SPINOPHILIN, ISOFORM J"/>
    <property type="match status" value="1"/>
</dbReference>
<feature type="compositionally biased region" description="Basic and acidic residues" evidence="13">
    <location>
        <begin position="840"/>
        <end position="855"/>
    </location>
</feature>
<evidence type="ECO:0000313" key="15">
    <source>
        <dbReference type="EMBL" id="JAS69180.1"/>
    </source>
</evidence>
<feature type="compositionally biased region" description="Pro residues" evidence="13">
    <location>
        <begin position="246"/>
        <end position="265"/>
    </location>
</feature>
<feature type="compositionally biased region" description="Polar residues" evidence="13">
    <location>
        <begin position="175"/>
        <end position="193"/>
    </location>
</feature>
<dbReference type="PANTHER" id="PTHR16154">
    <property type="entry name" value="NEURABIN"/>
    <property type="match status" value="1"/>
</dbReference>